<evidence type="ECO:0000313" key="18">
    <source>
        <dbReference type="Proteomes" id="UP001152320"/>
    </source>
</evidence>
<reference evidence="17" key="1">
    <citation type="submission" date="2021-10" db="EMBL/GenBank/DDBJ databases">
        <title>Tropical sea cucumber genome reveals ecological adaptation and Cuvierian tubules defense mechanism.</title>
        <authorList>
            <person name="Chen T."/>
        </authorList>
    </citation>
    <scope>NUCLEOTIDE SEQUENCE</scope>
    <source>
        <strain evidence="17">Nanhai2018</strain>
        <tissue evidence="17">Muscle</tissue>
    </source>
</reference>
<keyword evidence="18" id="KW-1185">Reference proteome</keyword>
<evidence type="ECO:0000256" key="8">
    <source>
        <dbReference type="ARBA" id="ARBA00051245"/>
    </source>
</evidence>
<dbReference type="SMART" id="SM00219">
    <property type="entry name" value="TyrKc"/>
    <property type="match status" value="1"/>
</dbReference>
<dbReference type="InterPro" id="IPR000719">
    <property type="entry name" value="Prot_kinase_dom"/>
</dbReference>
<dbReference type="PRINTS" id="PR00401">
    <property type="entry name" value="SH2DOMAIN"/>
</dbReference>
<dbReference type="SUPFAM" id="SSF55550">
    <property type="entry name" value="SH2 domain"/>
    <property type="match status" value="1"/>
</dbReference>
<dbReference type="InterPro" id="IPR008266">
    <property type="entry name" value="Tyr_kinase_AS"/>
</dbReference>
<dbReference type="Pfam" id="PF00018">
    <property type="entry name" value="SH3_1"/>
    <property type="match status" value="1"/>
</dbReference>
<organism evidence="17 18">
    <name type="scientific">Holothuria leucospilota</name>
    <name type="common">Black long sea cucumber</name>
    <name type="synonym">Mertensiothuria leucospilota</name>
    <dbReference type="NCBI Taxonomy" id="206669"/>
    <lineage>
        <taxon>Eukaryota</taxon>
        <taxon>Metazoa</taxon>
        <taxon>Echinodermata</taxon>
        <taxon>Eleutherozoa</taxon>
        <taxon>Echinozoa</taxon>
        <taxon>Holothuroidea</taxon>
        <taxon>Aspidochirotacea</taxon>
        <taxon>Aspidochirotida</taxon>
        <taxon>Holothuriidae</taxon>
        <taxon>Holothuria</taxon>
    </lineage>
</organism>
<feature type="compositionally biased region" description="Polar residues" evidence="13">
    <location>
        <begin position="11"/>
        <end position="26"/>
    </location>
</feature>
<keyword evidence="5 11" id="KW-0067">ATP-binding</keyword>
<dbReference type="SUPFAM" id="SSF50044">
    <property type="entry name" value="SH3-domain"/>
    <property type="match status" value="1"/>
</dbReference>
<dbReference type="InterPro" id="IPR050198">
    <property type="entry name" value="Non-receptor_tyrosine_kinases"/>
</dbReference>
<dbReference type="PROSITE" id="PS50001">
    <property type="entry name" value="SH2"/>
    <property type="match status" value="1"/>
</dbReference>
<dbReference type="CDD" id="cd11845">
    <property type="entry name" value="SH3_Src_like"/>
    <property type="match status" value="1"/>
</dbReference>
<evidence type="ECO:0000256" key="10">
    <source>
        <dbReference type="PROSITE-ProRule" id="PRU00192"/>
    </source>
</evidence>
<dbReference type="InterPro" id="IPR000980">
    <property type="entry name" value="SH2"/>
</dbReference>
<accession>A0A9Q1H301</accession>
<dbReference type="PROSITE" id="PS00109">
    <property type="entry name" value="PROTEIN_KINASE_TYR"/>
    <property type="match status" value="1"/>
</dbReference>
<dbReference type="Pfam" id="PF07714">
    <property type="entry name" value="PK_Tyr_Ser-Thr"/>
    <property type="match status" value="1"/>
</dbReference>
<comment type="catalytic activity">
    <reaction evidence="8 12">
        <text>L-tyrosyl-[protein] + ATP = O-phospho-L-tyrosyl-[protein] + ADP + H(+)</text>
        <dbReference type="Rhea" id="RHEA:10596"/>
        <dbReference type="Rhea" id="RHEA-COMP:10136"/>
        <dbReference type="Rhea" id="RHEA-COMP:20101"/>
        <dbReference type="ChEBI" id="CHEBI:15378"/>
        <dbReference type="ChEBI" id="CHEBI:30616"/>
        <dbReference type="ChEBI" id="CHEBI:46858"/>
        <dbReference type="ChEBI" id="CHEBI:61978"/>
        <dbReference type="ChEBI" id="CHEBI:456216"/>
        <dbReference type="EC" id="2.7.10.2"/>
    </reaction>
</comment>
<keyword evidence="4 12" id="KW-0418">Kinase</keyword>
<evidence type="ECO:0000256" key="1">
    <source>
        <dbReference type="ARBA" id="ARBA00022443"/>
    </source>
</evidence>
<dbReference type="Gene3D" id="2.30.30.40">
    <property type="entry name" value="SH3 Domains"/>
    <property type="match status" value="1"/>
</dbReference>
<dbReference type="Gene3D" id="3.30.200.20">
    <property type="entry name" value="Phosphorylase Kinase, domain 1"/>
    <property type="match status" value="1"/>
</dbReference>
<dbReference type="PRINTS" id="PR00452">
    <property type="entry name" value="SH3DOMAIN"/>
</dbReference>
<name>A0A9Q1H301_HOLLE</name>
<dbReference type="PROSITE" id="PS00107">
    <property type="entry name" value="PROTEIN_KINASE_ATP"/>
    <property type="match status" value="1"/>
</dbReference>
<evidence type="ECO:0000256" key="3">
    <source>
        <dbReference type="ARBA" id="ARBA00022741"/>
    </source>
</evidence>
<evidence type="ECO:0000256" key="5">
    <source>
        <dbReference type="ARBA" id="ARBA00022840"/>
    </source>
</evidence>
<dbReference type="AlphaFoldDB" id="A0A9Q1H301"/>
<dbReference type="OrthoDB" id="28230at2759"/>
<evidence type="ECO:0000256" key="11">
    <source>
        <dbReference type="PROSITE-ProRule" id="PRU10141"/>
    </source>
</evidence>
<dbReference type="InterPro" id="IPR036860">
    <property type="entry name" value="SH2_dom_sf"/>
</dbReference>
<keyword evidence="7 12" id="KW-0829">Tyrosine-protein kinase</keyword>
<dbReference type="InterPro" id="IPR036028">
    <property type="entry name" value="SH3-like_dom_sf"/>
</dbReference>
<dbReference type="EC" id="2.7.10.2" evidence="12"/>
<protein>
    <recommendedName>
        <fullName evidence="12">Tyrosine-protein kinase</fullName>
        <ecNumber evidence="12">2.7.10.2</ecNumber>
    </recommendedName>
</protein>
<evidence type="ECO:0000256" key="13">
    <source>
        <dbReference type="SAM" id="MobiDB-lite"/>
    </source>
</evidence>
<evidence type="ECO:0000256" key="2">
    <source>
        <dbReference type="ARBA" id="ARBA00022679"/>
    </source>
</evidence>
<dbReference type="PANTHER" id="PTHR24418">
    <property type="entry name" value="TYROSINE-PROTEIN KINASE"/>
    <property type="match status" value="1"/>
</dbReference>
<feature type="domain" description="SH3" evidence="15">
    <location>
        <begin position="60"/>
        <end position="121"/>
    </location>
</feature>
<gene>
    <name evidence="17" type="ORF">HOLleu_23569</name>
</gene>
<dbReference type="PROSITE" id="PS50011">
    <property type="entry name" value="PROTEIN_KINASE_DOM"/>
    <property type="match status" value="1"/>
</dbReference>
<evidence type="ECO:0000313" key="17">
    <source>
        <dbReference type="EMBL" id="KAJ8033357.1"/>
    </source>
</evidence>
<dbReference type="SMART" id="SM00252">
    <property type="entry name" value="SH2"/>
    <property type="match status" value="1"/>
</dbReference>
<dbReference type="InterPro" id="IPR017441">
    <property type="entry name" value="Protein_kinase_ATP_BS"/>
</dbReference>
<dbReference type="FunFam" id="3.30.200.20:FF:000053">
    <property type="entry name" value="Tyrosine-protein kinase"/>
    <property type="match status" value="1"/>
</dbReference>
<feature type="region of interest" description="Disordered" evidence="13">
    <location>
        <begin position="1"/>
        <end position="26"/>
    </location>
</feature>
<dbReference type="SMART" id="SM00326">
    <property type="entry name" value="SH3"/>
    <property type="match status" value="1"/>
</dbReference>
<dbReference type="Proteomes" id="UP001152320">
    <property type="component" value="Chromosome 11"/>
</dbReference>
<dbReference type="FunFam" id="1.10.510.10:FF:000554">
    <property type="entry name" value="Predicted protein"/>
    <property type="match status" value="1"/>
</dbReference>
<comment type="similarity">
    <text evidence="12">Belongs to the protein kinase superfamily. Tyr protein kinase family.</text>
</comment>
<sequence>MGSCCGKSRQTEINKSNGKATHTGTIHTRIGSEVTNRSFGFDSPAKDSYTPTPAAPVPPQDIKIYVALYDYTQRTHKDLGFRKGEVFEVLDRTDAAWWLARSTISRREGYIPSNYVAEQKTLEAEEWYFSTISRKDADKRLMNTSLPVGTFLIRKSQTHTGNYSLSVRDIDEINGGEHVKHYRIHWVRENNSYCITESCQFRTVPELIDHYRHVADGLNVPLGKPCPKVNPNTIGLGKDAWEIDRNSLKFQHRLGTGQFGEVWKGLWNGITPVAIKTMKSDTLAPSYFLAEANIMKKMKHKHLVQLFAICSDREPIYIVTELMTRGSLLELLRSAEGQRFPFEQLVDISAQIASGMQYLENQHYVHRDLAARNVLVNDNFVCKVADFGLARVIDEFYQHRPNPNKQLKFPLKWTAPEAAFYGRFTIKSDVWSYGILLAEIFSYGAPPYGNKSGNQVLSEIEKGGRMQKMPGWPDHIYQVMLDCWKKDPRQRPTFEYLHSLMDDYAVATEQSYREPNR</sequence>
<feature type="domain" description="Protein kinase" evidence="16">
    <location>
        <begin position="248"/>
        <end position="501"/>
    </location>
</feature>
<evidence type="ECO:0000259" key="16">
    <source>
        <dbReference type="PROSITE" id="PS50011"/>
    </source>
</evidence>
<dbReference type="InterPro" id="IPR001245">
    <property type="entry name" value="Ser-Thr/Tyr_kinase_cat_dom"/>
</dbReference>
<dbReference type="PRINTS" id="PR00109">
    <property type="entry name" value="TYRKINASE"/>
</dbReference>
<dbReference type="PROSITE" id="PS50002">
    <property type="entry name" value="SH3"/>
    <property type="match status" value="1"/>
</dbReference>
<evidence type="ECO:0000256" key="9">
    <source>
        <dbReference type="PROSITE-ProRule" id="PRU00191"/>
    </source>
</evidence>
<evidence type="ECO:0000259" key="14">
    <source>
        <dbReference type="PROSITE" id="PS50001"/>
    </source>
</evidence>
<evidence type="ECO:0000256" key="4">
    <source>
        <dbReference type="ARBA" id="ARBA00022777"/>
    </source>
</evidence>
<keyword evidence="6 9" id="KW-0727">SH2 domain</keyword>
<dbReference type="GO" id="GO:0004715">
    <property type="term" value="F:non-membrane spanning protein tyrosine kinase activity"/>
    <property type="evidence" value="ECO:0007669"/>
    <property type="project" value="UniProtKB-EC"/>
</dbReference>
<keyword evidence="3 11" id="KW-0547">Nucleotide-binding</keyword>
<feature type="domain" description="SH2" evidence="14">
    <location>
        <begin position="127"/>
        <end position="226"/>
    </location>
</feature>
<dbReference type="Pfam" id="PF00017">
    <property type="entry name" value="SH2"/>
    <property type="match status" value="1"/>
</dbReference>
<dbReference type="InterPro" id="IPR001452">
    <property type="entry name" value="SH3_domain"/>
</dbReference>
<dbReference type="EMBL" id="JAIZAY010000011">
    <property type="protein sequence ID" value="KAJ8033357.1"/>
    <property type="molecule type" value="Genomic_DNA"/>
</dbReference>
<dbReference type="GO" id="GO:0005524">
    <property type="term" value="F:ATP binding"/>
    <property type="evidence" value="ECO:0007669"/>
    <property type="project" value="UniProtKB-UniRule"/>
</dbReference>
<dbReference type="InterPro" id="IPR020635">
    <property type="entry name" value="Tyr_kinase_cat_dom"/>
</dbReference>
<evidence type="ECO:0000256" key="12">
    <source>
        <dbReference type="RuleBase" id="RU362096"/>
    </source>
</evidence>
<keyword evidence="1 10" id="KW-0728">SH3 domain</keyword>
<dbReference type="SUPFAM" id="SSF56112">
    <property type="entry name" value="Protein kinase-like (PK-like)"/>
    <property type="match status" value="1"/>
</dbReference>
<evidence type="ECO:0000256" key="6">
    <source>
        <dbReference type="ARBA" id="ARBA00022999"/>
    </source>
</evidence>
<feature type="binding site" evidence="11">
    <location>
        <position position="276"/>
    </location>
    <ligand>
        <name>ATP</name>
        <dbReference type="ChEBI" id="CHEBI:30616"/>
    </ligand>
</feature>
<evidence type="ECO:0000256" key="7">
    <source>
        <dbReference type="ARBA" id="ARBA00023137"/>
    </source>
</evidence>
<evidence type="ECO:0000259" key="15">
    <source>
        <dbReference type="PROSITE" id="PS50002"/>
    </source>
</evidence>
<dbReference type="Gene3D" id="3.30.505.10">
    <property type="entry name" value="SH2 domain"/>
    <property type="match status" value="1"/>
</dbReference>
<dbReference type="Gene3D" id="1.10.510.10">
    <property type="entry name" value="Transferase(Phosphotransferase) domain 1"/>
    <property type="match status" value="1"/>
</dbReference>
<dbReference type="InterPro" id="IPR011009">
    <property type="entry name" value="Kinase-like_dom_sf"/>
</dbReference>
<comment type="caution">
    <text evidence="17">The sequence shown here is derived from an EMBL/GenBank/DDBJ whole genome shotgun (WGS) entry which is preliminary data.</text>
</comment>
<keyword evidence="2 12" id="KW-0808">Transferase</keyword>
<proteinExistence type="inferred from homology"/>